<dbReference type="EMBL" id="CADCWN010000196">
    <property type="protein sequence ID" value="CAA9576011.1"/>
    <property type="molecule type" value="Genomic_DNA"/>
</dbReference>
<feature type="non-terminal residue" evidence="2">
    <location>
        <position position="74"/>
    </location>
</feature>
<sequence>ATATLLATPRALSRAPARGRAPPGDPPPRRHRPRTARAATPARLPRQRAGRCPPGELYIAAILFIGVALLAQGV</sequence>
<evidence type="ECO:0000313" key="2">
    <source>
        <dbReference type="EMBL" id="CAA9576011.1"/>
    </source>
</evidence>
<evidence type="ECO:0000256" key="1">
    <source>
        <dbReference type="SAM" id="MobiDB-lite"/>
    </source>
</evidence>
<feature type="region of interest" description="Disordered" evidence="1">
    <location>
        <begin position="1"/>
        <end position="50"/>
    </location>
</feature>
<reference evidence="2" key="1">
    <citation type="submission" date="2020-02" db="EMBL/GenBank/DDBJ databases">
        <authorList>
            <person name="Meier V. D."/>
        </authorList>
    </citation>
    <scope>NUCLEOTIDE SEQUENCE</scope>
    <source>
        <strain evidence="2">AVDCRST_MAG18</strain>
    </source>
</reference>
<protein>
    <submittedName>
        <fullName evidence="2">Uncharacterized protein</fullName>
    </submittedName>
</protein>
<name>A0A6J4VDI0_9BACT</name>
<proteinExistence type="predicted"/>
<dbReference type="AlphaFoldDB" id="A0A6J4VDI0"/>
<gene>
    <name evidence="2" type="ORF">AVDCRST_MAG18-2555</name>
</gene>
<organism evidence="2">
    <name type="scientific">uncultured Thermomicrobiales bacterium</name>
    <dbReference type="NCBI Taxonomy" id="1645740"/>
    <lineage>
        <taxon>Bacteria</taxon>
        <taxon>Pseudomonadati</taxon>
        <taxon>Thermomicrobiota</taxon>
        <taxon>Thermomicrobia</taxon>
        <taxon>Thermomicrobiales</taxon>
        <taxon>environmental samples</taxon>
    </lineage>
</organism>
<feature type="non-terminal residue" evidence="2">
    <location>
        <position position="1"/>
    </location>
</feature>
<accession>A0A6J4VDI0</accession>
<feature type="compositionally biased region" description="Low complexity" evidence="1">
    <location>
        <begin position="1"/>
        <end position="22"/>
    </location>
</feature>